<dbReference type="AlphaFoldDB" id="A0A4R6VK51"/>
<accession>A0A4R6VK51</accession>
<evidence type="ECO:0000313" key="1">
    <source>
        <dbReference type="EMBL" id="TDQ61988.1"/>
    </source>
</evidence>
<organism evidence="1 2">
    <name type="scientific">Maritalea mobilis</name>
    <dbReference type="NCBI Taxonomy" id="483324"/>
    <lineage>
        <taxon>Bacteria</taxon>
        <taxon>Pseudomonadati</taxon>
        <taxon>Pseudomonadota</taxon>
        <taxon>Alphaproteobacteria</taxon>
        <taxon>Hyphomicrobiales</taxon>
        <taxon>Devosiaceae</taxon>
        <taxon>Maritalea</taxon>
    </lineage>
</organism>
<protein>
    <submittedName>
        <fullName evidence="1">Uncharacterized protein</fullName>
    </submittedName>
</protein>
<proteinExistence type="predicted"/>
<dbReference type="EMBL" id="SNYR01000003">
    <property type="protein sequence ID" value="TDQ61988.1"/>
    <property type="molecule type" value="Genomic_DNA"/>
</dbReference>
<name>A0A4R6VK51_9HYPH</name>
<reference evidence="1 2" key="1">
    <citation type="submission" date="2019-03" db="EMBL/GenBank/DDBJ databases">
        <title>Genomic Encyclopedia of Type Strains, Phase III (KMG-III): the genomes of soil and plant-associated and newly described type strains.</title>
        <authorList>
            <person name="Whitman W."/>
        </authorList>
    </citation>
    <scope>NUCLEOTIDE SEQUENCE [LARGE SCALE GENOMIC DNA]</scope>
    <source>
        <strain evidence="1 2">CGMCC 1.7002</strain>
    </source>
</reference>
<keyword evidence="2" id="KW-1185">Reference proteome</keyword>
<gene>
    <name evidence="1" type="ORF">ATL17_3092</name>
</gene>
<sequence>MVRDGWQGGWGVGAMVEKLYVARGDDRRCCGFPAAVSLRACYPGNPGSFPPPSFATLTTPAPPALLRRRRSLRSLPRHPRLFPAAVAHYVRYPGTPANWCFTSTLCNALSIFHVTPRLDLGDQFTYRLAEDEATFSGASAILTAQLDCKIKSCNDGVQ</sequence>
<evidence type="ECO:0000313" key="2">
    <source>
        <dbReference type="Proteomes" id="UP000295391"/>
    </source>
</evidence>
<comment type="caution">
    <text evidence="1">The sequence shown here is derived from an EMBL/GenBank/DDBJ whole genome shotgun (WGS) entry which is preliminary data.</text>
</comment>
<dbReference type="Proteomes" id="UP000295391">
    <property type="component" value="Unassembled WGS sequence"/>
</dbReference>